<dbReference type="PANTHER" id="PTHR46696">
    <property type="entry name" value="P450, PUTATIVE (EUROFUNG)-RELATED"/>
    <property type="match status" value="1"/>
</dbReference>
<reference evidence="8" key="1">
    <citation type="journal article" date="2015" name="Proc. Natl. Acad. Sci. U.S.A.">
        <title>Multiplexed metagenome mining using short DNA sequence tags facilitates targeted discovery of epoxyketone proteasome inhibitors.</title>
        <authorList>
            <person name="Owen J.G."/>
            <person name="Charlop-Powers Z."/>
            <person name="Smith A.G."/>
            <person name="Ternei M.A."/>
            <person name="Calle P.Y."/>
            <person name="Reddy B.V."/>
            <person name="Montiel D."/>
            <person name="Brady S.F."/>
        </authorList>
    </citation>
    <scope>NUCLEOTIDE SEQUENCE</scope>
</reference>
<dbReference type="PRINTS" id="PR00359">
    <property type="entry name" value="BP450"/>
</dbReference>
<sequence length="404" mass="44962">MTDFVKPATTSVPRPRACPFDPPPEYRALQEHEPVARVTLPTGATAWALTRVGDIRQMLSDSRFSSDRRNPGYPVLAEEQRAVADDFTPSLIGMDPPEHTRARRAVANEFTVRQVRLLAPRIQEIVDERIAVVLDSPRPVDLVETLALPVPSLVTCELLGVPFGDHAFFQDRTTRLVRRTTPVPERFAAFTELRTYLDDLVAAKEKEPTEDLLGRQVVRQRQESGVVDREGLSSMAFLMLVGGYETTANMISTGILALLVHPEQLALITEDPSRTPDAVEELLRYLSVAEFATSRVATADVEIGGVLVRAGEGVVPLDCVANRDPSVFERPDELDVSRGRRNHIAFGYGQHQCIGQNLARLELRIVFDTLFQRIPGLRLAEPVDALPFKDDANIYGLDRLPVTW</sequence>
<keyword evidence="4 7" id="KW-0560">Oxidoreductase</keyword>
<dbReference type="AlphaFoldDB" id="A0A0E3JHV7"/>
<dbReference type="SUPFAM" id="SSF48264">
    <property type="entry name" value="Cytochrome P450"/>
    <property type="match status" value="1"/>
</dbReference>
<dbReference type="Gene3D" id="1.10.630.10">
    <property type="entry name" value="Cytochrome P450"/>
    <property type="match status" value="1"/>
</dbReference>
<evidence type="ECO:0000256" key="4">
    <source>
        <dbReference type="ARBA" id="ARBA00023002"/>
    </source>
</evidence>
<comment type="similarity">
    <text evidence="1 7">Belongs to the cytochrome P450 family.</text>
</comment>
<dbReference type="InterPro" id="IPR002397">
    <property type="entry name" value="Cyt_P450_B"/>
</dbReference>
<keyword evidence="3 7" id="KW-0479">Metal-binding</keyword>
<dbReference type="GO" id="GO:0016705">
    <property type="term" value="F:oxidoreductase activity, acting on paired donors, with incorporation or reduction of molecular oxygen"/>
    <property type="evidence" value="ECO:0007669"/>
    <property type="project" value="InterPro"/>
</dbReference>
<dbReference type="Pfam" id="PF00067">
    <property type="entry name" value="p450"/>
    <property type="match status" value="1"/>
</dbReference>
<name>A0A0E3JHV7_9BACT</name>
<dbReference type="InterPro" id="IPR017972">
    <property type="entry name" value="Cyt_P450_CS"/>
</dbReference>
<dbReference type="GO" id="GO:0005506">
    <property type="term" value="F:iron ion binding"/>
    <property type="evidence" value="ECO:0007669"/>
    <property type="project" value="InterPro"/>
</dbReference>
<dbReference type="PANTHER" id="PTHR46696:SF1">
    <property type="entry name" value="CYTOCHROME P450 YJIB-RELATED"/>
    <property type="match status" value="1"/>
</dbReference>
<dbReference type="GO" id="GO:0020037">
    <property type="term" value="F:heme binding"/>
    <property type="evidence" value="ECO:0007669"/>
    <property type="project" value="InterPro"/>
</dbReference>
<evidence type="ECO:0000256" key="1">
    <source>
        <dbReference type="ARBA" id="ARBA00010617"/>
    </source>
</evidence>
<evidence type="ECO:0000256" key="5">
    <source>
        <dbReference type="ARBA" id="ARBA00023004"/>
    </source>
</evidence>
<evidence type="ECO:0000256" key="6">
    <source>
        <dbReference type="ARBA" id="ARBA00023033"/>
    </source>
</evidence>
<dbReference type="GO" id="GO:0004497">
    <property type="term" value="F:monooxygenase activity"/>
    <property type="evidence" value="ECO:0007669"/>
    <property type="project" value="UniProtKB-KW"/>
</dbReference>
<organism evidence="8">
    <name type="scientific">uncultured bacterium AR_456</name>
    <dbReference type="NCBI Taxonomy" id="1630014"/>
    <lineage>
        <taxon>Bacteria</taxon>
        <taxon>environmental samples</taxon>
    </lineage>
</organism>
<evidence type="ECO:0000256" key="7">
    <source>
        <dbReference type="RuleBase" id="RU000461"/>
    </source>
</evidence>
<dbReference type="InterPro" id="IPR036396">
    <property type="entry name" value="Cyt_P450_sf"/>
</dbReference>
<protein>
    <submittedName>
        <fullName evidence="8">Cytochrome P450 hydroxylase</fullName>
    </submittedName>
</protein>
<keyword evidence="6 7" id="KW-0503">Monooxygenase</keyword>
<dbReference type="EMBL" id="KP830094">
    <property type="protein sequence ID" value="AKA59450.1"/>
    <property type="molecule type" value="Genomic_DNA"/>
</dbReference>
<evidence type="ECO:0000256" key="2">
    <source>
        <dbReference type="ARBA" id="ARBA00022617"/>
    </source>
</evidence>
<dbReference type="InterPro" id="IPR001128">
    <property type="entry name" value="Cyt_P450"/>
</dbReference>
<dbReference type="FunFam" id="1.10.630.10:FF:000018">
    <property type="entry name" value="Cytochrome P450 monooxygenase"/>
    <property type="match status" value="1"/>
</dbReference>
<keyword evidence="5 7" id="KW-0408">Iron</keyword>
<evidence type="ECO:0000313" key="8">
    <source>
        <dbReference type="EMBL" id="AKA59450.1"/>
    </source>
</evidence>
<evidence type="ECO:0000256" key="3">
    <source>
        <dbReference type="ARBA" id="ARBA00022723"/>
    </source>
</evidence>
<dbReference type="PROSITE" id="PS00086">
    <property type="entry name" value="CYTOCHROME_P450"/>
    <property type="match status" value="1"/>
</dbReference>
<proteinExistence type="inferred from homology"/>
<dbReference type="CDD" id="cd11030">
    <property type="entry name" value="CYP105-like"/>
    <property type="match status" value="1"/>
</dbReference>
<accession>A0A0E3JHV7</accession>
<dbReference type="PRINTS" id="PR00385">
    <property type="entry name" value="P450"/>
</dbReference>
<keyword evidence="2 7" id="KW-0349">Heme</keyword>